<evidence type="ECO:0008006" key="5">
    <source>
        <dbReference type="Google" id="ProtNLM"/>
    </source>
</evidence>
<dbReference type="Proteomes" id="UP000595847">
    <property type="component" value="Chromosome"/>
</dbReference>
<name>A0A7T5EL51_9BACL</name>
<evidence type="ECO:0000313" key="1">
    <source>
        <dbReference type="EMBL" id="QQE74621.1"/>
    </source>
</evidence>
<sequence>MVKGKYSEIKKGTIHFLLIALVFLMGCSESQNWVHTLQGSSDHWEASLEIKPVDNDPNVEAVYVGKIRLKSQVKLKSAHYEVQIRGGNPAGNLRHDLIKLQNHETVKIFESIPNFVTPIFHKSMTEEELASIFSDLKFKISWEDDNGQHVEEIILGTITIGR</sequence>
<organism evidence="1 3">
    <name type="scientific">Brevibacillus composti</name>
    <dbReference type="NCBI Taxonomy" id="2796470"/>
    <lineage>
        <taxon>Bacteria</taxon>
        <taxon>Bacillati</taxon>
        <taxon>Bacillota</taxon>
        <taxon>Bacilli</taxon>
        <taxon>Bacillales</taxon>
        <taxon>Paenibacillaceae</taxon>
        <taxon>Brevibacillus</taxon>
    </lineage>
</organism>
<gene>
    <name evidence="1" type="ORF">JD108_01025</name>
    <name evidence="2" type="ORF">KDJ56_01025</name>
</gene>
<evidence type="ECO:0000313" key="3">
    <source>
        <dbReference type="Proteomes" id="UP000595847"/>
    </source>
</evidence>
<dbReference type="AlphaFoldDB" id="A0A7T5EL51"/>
<dbReference type="EMBL" id="CP066308">
    <property type="protein sequence ID" value="QQE74621.1"/>
    <property type="molecule type" value="Genomic_DNA"/>
</dbReference>
<reference evidence="1 3" key="1">
    <citation type="submission" date="2020-12" db="EMBL/GenBank/DDBJ databases">
        <title>strain FJAT-54423T represents a novel species of the genus Brevibacillus.</title>
        <authorList>
            <person name="Tang R."/>
        </authorList>
    </citation>
    <scope>NUCLEOTIDE SEQUENCE [LARGE SCALE GENOMIC DNA]</scope>
    <source>
        <strain evidence="1 3">FJAT-54423</strain>
    </source>
</reference>
<dbReference type="EMBL" id="CP073708">
    <property type="protein sequence ID" value="QUO41704.1"/>
    <property type="molecule type" value="Genomic_DNA"/>
</dbReference>
<dbReference type="KEGG" id="bcop:JD108_01025"/>
<keyword evidence="4" id="KW-1185">Reference proteome</keyword>
<protein>
    <recommendedName>
        <fullName evidence="5">Lipoprotein</fullName>
    </recommendedName>
</protein>
<dbReference type="Proteomes" id="UP000677234">
    <property type="component" value="Chromosome"/>
</dbReference>
<dbReference type="PROSITE" id="PS51257">
    <property type="entry name" value="PROKAR_LIPOPROTEIN"/>
    <property type="match status" value="1"/>
</dbReference>
<accession>A0A7T5EL51</accession>
<proteinExistence type="predicted"/>
<evidence type="ECO:0000313" key="4">
    <source>
        <dbReference type="Proteomes" id="UP000677234"/>
    </source>
</evidence>
<reference evidence="2" key="2">
    <citation type="submission" date="2021-04" db="EMBL/GenBank/DDBJ databases">
        <title>Brevibacillus composti FJAT-54423, complete genome.</title>
        <authorList>
            <person name="Tang R."/>
        </authorList>
    </citation>
    <scope>NUCLEOTIDE SEQUENCE</scope>
    <source>
        <strain evidence="2">FJAT-54424</strain>
    </source>
</reference>
<dbReference type="RefSeq" id="WP_198828197.1">
    <property type="nucleotide sequence ID" value="NZ_CP066308.1"/>
</dbReference>
<evidence type="ECO:0000313" key="2">
    <source>
        <dbReference type="EMBL" id="QUO41704.1"/>
    </source>
</evidence>